<dbReference type="NCBIfam" id="TIGR01098">
    <property type="entry name" value="3A0109s03R"/>
    <property type="match status" value="1"/>
</dbReference>
<dbReference type="Pfam" id="PF12974">
    <property type="entry name" value="Phosphonate-bd"/>
    <property type="match status" value="1"/>
</dbReference>
<proteinExistence type="inferred from homology"/>
<keyword evidence="4" id="KW-1185">Reference proteome</keyword>
<evidence type="ECO:0000313" key="3">
    <source>
        <dbReference type="EMBL" id="GAA4342170.1"/>
    </source>
</evidence>
<dbReference type="PANTHER" id="PTHR35841">
    <property type="entry name" value="PHOSPHONATES-BINDING PERIPLASMIC PROTEIN"/>
    <property type="match status" value="1"/>
</dbReference>
<accession>A0ABP8HPA3</accession>
<dbReference type="SUPFAM" id="SSF53850">
    <property type="entry name" value="Periplasmic binding protein-like II"/>
    <property type="match status" value="1"/>
</dbReference>
<sequence length="320" mass="34962">MLCLLLCARPGAAPAAGPTLSFGVLPLGGALESREDWKPLLDDMGRAIGLQVVALSVTSYEGLLLAMQENRVDLAFVSGKLAVDAVLENGMKVLAQVTRPDGLPGYRSVLLARRGGPVASLEDVLARPGRWSLAHGETQSMSGYVIPQLQLFTPRNIQIETHFRSETIDGHQGAALAVANGEVDVATNNTADLERFARRFPAEYARLRILWESDLIPHGAIVMRIGHSQELMDKVRAFLRDYGRGSGPAAQAQRAVLARLHGLAGFLVADDRAMLPVLQLEYQLARRQAMTGQWVSEAARQARLARLQAEYEAQRQRLQK</sequence>
<protein>
    <submittedName>
        <fullName evidence="3">Phosphonate ABC transporter substrate-binding protein</fullName>
    </submittedName>
</protein>
<evidence type="ECO:0000256" key="1">
    <source>
        <dbReference type="ARBA" id="ARBA00007162"/>
    </source>
</evidence>
<dbReference type="Proteomes" id="UP001501671">
    <property type="component" value="Unassembled WGS sequence"/>
</dbReference>
<reference evidence="4" key="1">
    <citation type="journal article" date="2019" name="Int. J. Syst. Evol. Microbiol.">
        <title>The Global Catalogue of Microorganisms (GCM) 10K type strain sequencing project: providing services to taxonomists for standard genome sequencing and annotation.</title>
        <authorList>
            <consortium name="The Broad Institute Genomics Platform"/>
            <consortium name="The Broad Institute Genome Sequencing Center for Infectious Disease"/>
            <person name="Wu L."/>
            <person name="Ma J."/>
        </authorList>
    </citation>
    <scope>NUCLEOTIDE SEQUENCE [LARGE SCALE GENOMIC DNA]</scope>
    <source>
        <strain evidence="4">JCM 17666</strain>
    </source>
</reference>
<dbReference type="Gene3D" id="3.40.190.10">
    <property type="entry name" value="Periplasmic binding protein-like II"/>
    <property type="match status" value="2"/>
</dbReference>
<comment type="caution">
    <text evidence="3">The sequence shown here is derived from an EMBL/GenBank/DDBJ whole genome shotgun (WGS) entry which is preliminary data.</text>
</comment>
<evidence type="ECO:0000256" key="2">
    <source>
        <dbReference type="ARBA" id="ARBA00022729"/>
    </source>
</evidence>
<organism evidence="3 4">
    <name type="scientific">Pigmentiphaga soli</name>
    <dbReference type="NCBI Taxonomy" id="1007095"/>
    <lineage>
        <taxon>Bacteria</taxon>
        <taxon>Pseudomonadati</taxon>
        <taxon>Pseudomonadota</taxon>
        <taxon>Betaproteobacteria</taxon>
        <taxon>Burkholderiales</taxon>
        <taxon>Alcaligenaceae</taxon>
        <taxon>Pigmentiphaga</taxon>
    </lineage>
</organism>
<name>A0ABP8HPA3_9BURK</name>
<gene>
    <name evidence="3" type="primary">phnD_2</name>
    <name evidence="3" type="ORF">GCM10023144_43890</name>
</gene>
<dbReference type="InterPro" id="IPR005770">
    <property type="entry name" value="PhnD"/>
</dbReference>
<evidence type="ECO:0000313" key="4">
    <source>
        <dbReference type="Proteomes" id="UP001501671"/>
    </source>
</evidence>
<keyword evidence="2" id="KW-0732">Signal</keyword>
<comment type="similarity">
    <text evidence="1">Belongs to the phosphate/phosphite/phosphonate binding protein family.</text>
</comment>
<dbReference type="EMBL" id="BAABFO010000032">
    <property type="protein sequence ID" value="GAA4342170.1"/>
    <property type="molecule type" value="Genomic_DNA"/>
</dbReference>
<dbReference type="PANTHER" id="PTHR35841:SF1">
    <property type="entry name" value="PHOSPHONATES-BINDING PERIPLASMIC PROTEIN"/>
    <property type="match status" value="1"/>
</dbReference>